<evidence type="ECO:0000313" key="1">
    <source>
        <dbReference type="EMBL" id="DAF44713.1"/>
    </source>
</evidence>
<proteinExistence type="predicted"/>
<organism evidence="1">
    <name type="scientific">Podoviridae sp. ct8Lf7</name>
    <dbReference type="NCBI Taxonomy" id="2827723"/>
    <lineage>
        <taxon>Viruses</taxon>
        <taxon>Duplodnaviria</taxon>
        <taxon>Heunggongvirae</taxon>
        <taxon>Uroviricota</taxon>
        <taxon>Caudoviricetes</taxon>
    </lineage>
</organism>
<dbReference type="EMBL" id="BK032511">
    <property type="protein sequence ID" value="DAF44713.1"/>
    <property type="molecule type" value="Genomic_DNA"/>
</dbReference>
<sequence>MLSNSFLDIRMWRLTASYMLWIYLRIKIR</sequence>
<accession>A0A8S5S1A4</accession>
<protein>
    <submittedName>
        <fullName evidence="1">Uncharacterized protein</fullName>
    </submittedName>
</protein>
<reference evidence="1" key="1">
    <citation type="journal article" date="2021" name="Proc. Natl. Acad. Sci. U.S.A.">
        <title>A Catalog of Tens of Thousands of Viruses from Human Metagenomes Reveals Hidden Associations with Chronic Diseases.</title>
        <authorList>
            <person name="Tisza M.J."/>
            <person name="Buck C.B."/>
        </authorList>
    </citation>
    <scope>NUCLEOTIDE SEQUENCE</scope>
    <source>
        <strain evidence="1">Ct8Lf7</strain>
    </source>
</reference>
<name>A0A8S5S1A4_9CAUD</name>